<evidence type="ECO:0000313" key="2">
    <source>
        <dbReference type="EMBL" id="CBH22461.1"/>
    </source>
</evidence>
<protein>
    <submittedName>
        <fullName evidence="2">Putative glycosyltransferase (Glycosyl transferase, group 2 family protein)</fullName>
        <ecNumber evidence="2">2.4.1.-</ecNumber>
    </submittedName>
</protein>
<dbReference type="EC" id="2.4.1.-" evidence="2"/>
<dbReference type="InterPro" id="IPR011990">
    <property type="entry name" value="TPR-like_helical_dom_sf"/>
</dbReference>
<name>E3PUM3_ACESD</name>
<keyword evidence="2" id="KW-0328">Glycosyltransferase</keyword>
<proteinExistence type="predicted"/>
<dbReference type="STRING" id="1511.CLOST_2344"/>
<dbReference type="Gene3D" id="3.90.550.10">
    <property type="entry name" value="Spore Coat Polysaccharide Biosynthesis Protein SpsA, Chain A"/>
    <property type="match status" value="1"/>
</dbReference>
<keyword evidence="2" id="KW-0808">Transferase</keyword>
<dbReference type="eggNOG" id="COG0457">
    <property type="taxonomic scope" value="Bacteria"/>
</dbReference>
<dbReference type="eggNOG" id="COG0463">
    <property type="taxonomic scope" value="Bacteria"/>
</dbReference>
<dbReference type="GO" id="GO:0016757">
    <property type="term" value="F:glycosyltransferase activity"/>
    <property type="evidence" value="ECO:0007669"/>
    <property type="project" value="UniProtKB-KW"/>
</dbReference>
<dbReference type="PANTHER" id="PTHR43630:SF2">
    <property type="entry name" value="GLYCOSYLTRANSFERASE"/>
    <property type="match status" value="1"/>
</dbReference>
<dbReference type="KEGG" id="cst:CLOST_2344"/>
<accession>E3PUM3</accession>
<dbReference type="Proteomes" id="UP000007041">
    <property type="component" value="Chromosome"/>
</dbReference>
<dbReference type="Pfam" id="PF00535">
    <property type="entry name" value="Glycos_transf_2"/>
    <property type="match status" value="1"/>
</dbReference>
<dbReference type="BioCyc" id="CSTI499177:GJE9-2414-MONOMER"/>
<dbReference type="SUPFAM" id="SSF53448">
    <property type="entry name" value="Nucleotide-diphospho-sugar transferases"/>
    <property type="match status" value="1"/>
</dbReference>
<evidence type="ECO:0000313" key="3">
    <source>
        <dbReference type="Proteomes" id="UP000007041"/>
    </source>
</evidence>
<dbReference type="PANTHER" id="PTHR43630">
    <property type="entry name" value="POLY-BETA-1,6-N-ACETYL-D-GLUCOSAMINE SYNTHASE"/>
    <property type="match status" value="1"/>
</dbReference>
<dbReference type="InterPro" id="IPR001173">
    <property type="entry name" value="Glyco_trans_2-like"/>
</dbReference>
<feature type="domain" description="Glycosyltransferase 2-like" evidence="1">
    <location>
        <begin position="6"/>
        <end position="93"/>
    </location>
</feature>
<organism evidence="2 3">
    <name type="scientific">Acetoanaerobium sticklandii (strain ATCC 12662 / DSM 519 / JCM 1433 / CCUG 9281 / NCIMB 10654 / HF)</name>
    <name type="common">Clostridium sticklandii</name>
    <dbReference type="NCBI Taxonomy" id="499177"/>
    <lineage>
        <taxon>Bacteria</taxon>
        <taxon>Bacillati</taxon>
        <taxon>Bacillota</taxon>
        <taxon>Clostridia</taxon>
        <taxon>Peptostreptococcales</taxon>
        <taxon>Filifactoraceae</taxon>
        <taxon>Acetoanaerobium</taxon>
    </lineage>
</organism>
<sequence length="642" mass="76159">MKYKLSICMMVKNEELHLKRCLDSIKEVVKRDDVELIIVDTGSIDDTRAIAEQYTNKVYFKEWFHDFSGMRNVTLSYATGEWIFIIDADETVENIEVFNDFLDNKINESIKTYFVREKNYVNIKNLDAYSMIITPRFFYNDGSFKYEGTVHNQPIYKQPVAYLDIILGHYGYIVLDKKIMDEKFNRTTQLLIKELKKKPDDMYYLFQLATSYNMHGDTEDSYEISKKAYELIMKCTKKQQIEGFAIFSVHLSNCLVLKKYNEVLDVSEKSIKLREDYIDGYFYLLFSYEKLGNLDIAKKYAEIFIDLVKRFDTLPISKDDSIAIYRTDRATVNKIKFFLVKYYINRNEHRNALKYLNENKIDSKNINVFIDIYIETNQYNKLKDLYYKIEDLDLKLILFEKIEEKIDNYKPNKKKQIRSLFTDINEDYSQFCRFSVDININTEDKLIIANKIFANMKKNTTNLYYAEVMSFICENMTLNLSFFNKFNRSTTFYYLNYFYNNKYSEVYLKVFDWIKNIDANQPSFKNEVALKNLLEGIILRMASEYKNTGIETAISSNVFVFDKYIQVGLSVINKLYITKGMSLKYEYIADVESKFLILMNLYYENLNNANTTAALKYYKLAAEAYPELADFLATFLKKEFIN</sequence>
<dbReference type="EMBL" id="FP565809">
    <property type="protein sequence ID" value="CBH22461.1"/>
    <property type="molecule type" value="Genomic_DNA"/>
</dbReference>
<dbReference type="CDD" id="cd02511">
    <property type="entry name" value="Beta4Glucosyltransferase"/>
    <property type="match status" value="1"/>
</dbReference>
<dbReference type="AlphaFoldDB" id="E3PUM3"/>
<dbReference type="InterPro" id="IPR029044">
    <property type="entry name" value="Nucleotide-diphossugar_trans"/>
</dbReference>
<dbReference type="Gene3D" id="1.25.40.10">
    <property type="entry name" value="Tetratricopeptide repeat domain"/>
    <property type="match status" value="1"/>
</dbReference>
<gene>
    <name evidence="2" type="ordered locus">CLOST_2344</name>
</gene>
<evidence type="ECO:0000259" key="1">
    <source>
        <dbReference type="Pfam" id="PF00535"/>
    </source>
</evidence>
<dbReference type="HOGENOM" id="CLU_025119_0_0_9"/>
<dbReference type="SUPFAM" id="SSF48452">
    <property type="entry name" value="TPR-like"/>
    <property type="match status" value="1"/>
</dbReference>
<reference evidence="3" key="1">
    <citation type="journal article" date="2010" name="BMC Genomics">
        <title>Clostridium sticklandii, a specialist in amino acid degradation:revisiting its metabolism through its genome sequence.</title>
        <authorList>
            <person name="Fonknechten N."/>
            <person name="Chaussonnerie S."/>
            <person name="Tricot S."/>
            <person name="Lajus A."/>
            <person name="Andreesen J.R."/>
            <person name="Perchat N."/>
            <person name="Pelletier E."/>
            <person name="Gouyvenoux M."/>
            <person name="Barbe V."/>
            <person name="Salanoubat M."/>
            <person name="Le Paslier D."/>
            <person name="Weissenbach J."/>
            <person name="Cohen G.N."/>
            <person name="Kreimeyer A."/>
        </authorList>
    </citation>
    <scope>NUCLEOTIDE SEQUENCE [LARGE SCALE GENOMIC DNA]</scope>
    <source>
        <strain evidence="3">ATCC 12662 / DSM 519 / JCM 1433 / CCUG 9281 / NCIMB 10654 / HF</strain>
    </source>
</reference>
<keyword evidence="3" id="KW-1185">Reference proteome</keyword>